<dbReference type="PANTHER" id="PTHR33365">
    <property type="entry name" value="YALI0B05434P"/>
    <property type="match status" value="1"/>
</dbReference>
<evidence type="ECO:0000256" key="3">
    <source>
        <dbReference type="ARBA" id="ARBA00022692"/>
    </source>
</evidence>
<dbReference type="Pfam" id="PF11807">
    <property type="entry name" value="UstYa"/>
    <property type="match status" value="1"/>
</dbReference>
<evidence type="ECO:0000256" key="8">
    <source>
        <dbReference type="ARBA" id="ARBA00035112"/>
    </source>
</evidence>
<comment type="similarity">
    <text evidence="8">Belongs to the ustYa family.</text>
</comment>
<evidence type="ECO:0000256" key="1">
    <source>
        <dbReference type="ARBA" id="ARBA00004167"/>
    </source>
</evidence>
<gene>
    <name evidence="10" type="ORF">C8A01DRAFT_51453</name>
</gene>
<dbReference type="PANTHER" id="PTHR33365:SF4">
    <property type="entry name" value="CYCLOCHLOROTINE BIOSYNTHESIS PROTEIN O"/>
    <property type="match status" value="1"/>
</dbReference>
<feature type="transmembrane region" description="Helical" evidence="9">
    <location>
        <begin position="45"/>
        <end position="66"/>
    </location>
</feature>
<comment type="caution">
    <text evidence="10">The sequence shown here is derived from an EMBL/GenBank/DDBJ whole genome shotgun (WGS) entry which is preliminary data.</text>
</comment>
<evidence type="ECO:0000313" key="10">
    <source>
        <dbReference type="EMBL" id="KAK4031469.1"/>
    </source>
</evidence>
<evidence type="ECO:0000313" key="11">
    <source>
        <dbReference type="Proteomes" id="UP001303115"/>
    </source>
</evidence>
<evidence type="ECO:0000256" key="4">
    <source>
        <dbReference type="ARBA" id="ARBA00022989"/>
    </source>
</evidence>
<keyword evidence="11" id="KW-1185">Reference proteome</keyword>
<protein>
    <submittedName>
        <fullName evidence="10">Uncharacterized protein</fullName>
    </submittedName>
</protein>
<dbReference type="GO" id="GO:0016020">
    <property type="term" value="C:membrane"/>
    <property type="evidence" value="ECO:0007669"/>
    <property type="project" value="UniProtKB-SubCell"/>
</dbReference>
<dbReference type="EMBL" id="MU854795">
    <property type="protein sequence ID" value="KAK4031469.1"/>
    <property type="molecule type" value="Genomic_DNA"/>
</dbReference>
<keyword evidence="7" id="KW-0325">Glycoprotein</keyword>
<evidence type="ECO:0000256" key="7">
    <source>
        <dbReference type="ARBA" id="ARBA00023180"/>
    </source>
</evidence>
<evidence type="ECO:0000256" key="5">
    <source>
        <dbReference type="ARBA" id="ARBA00023026"/>
    </source>
</evidence>
<evidence type="ECO:0000256" key="9">
    <source>
        <dbReference type="SAM" id="Phobius"/>
    </source>
</evidence>
<name>A0AAN6SKY6_9PEZI</name>
<keyword evidence="5" id="KW-0843">Virulence</keyword>
<evidence type="ECO:0000256" key="2">
    <source>
        <dbReference type="ARBA" id="ARBA00004685"/>
    </source>
</evidence>
<keyword evidence="4 9" id="KW-1133">Transmembrane helix</keyword>
<keyword evidence="6 9" id="KW-0472">Membrane</keyword>
<dbReference type="Proteomes" id="UP001303115">
    <property type="component" value="Unassembled WGS sequence"/>
</dbReference>
<evidence type="ECO:0000256" key="6">
    <source>
        <dbReference type="ARBA" id="ARBA00023136"/>
    </source>
</evidence>
<dbReference type="GO" id="GO:0043386">
    <property type="term" value="P:mycotoxin biosynthetic process"/>
    <property type="evidence" value="ECO:0007669"/>
    <property type="project" value="InterPro"/>
</dbReference>
<sequence length="286" mass="33284">MASQRSSTESSDAFIIDAEKESLVFRHGDPGSRRREKRRWTSSRAHLVFLYASNVLLLVFCSTLVWRLSCKPFRDPTTGVYSPANEAIEYIKEFKFRPALFEKSAYMGFPTDETDRLWKDLYSYELYQTFGISKITEQEARKLIHPTLAIPGTKDYLVQLDVWHELHCLAAVTDNRGVIDRESIEFRHWDHCVDSIREAIMYYADVAPIPFHVNFPANHVIDYKVTPEQADEIIRTSGFDNAPWEDIQDQYIAFPGNTYFKYWRDHPEEVEAARKKLEAAKQASEP</sequence>
<dbReference type="AlphaFoldDB" id="A0AAN6SKY6"/>
<proteinExistence type="inferred from homology"/>
<dbReference type="InterPro" id="IPR021765">
    <property type="entry name" value="UstYa-like"/>
</dbReference>
<organism evidence="10 11">
    <name type="scientific">Parachaetomium inaequale</name>
    <dbReference type="NCBI Taxonomy" id="2588326"/>
    <lineage>
        <taxon>Eukaryota</taxon>
        <taxon>Fungi</taxon>
        <taxon>Dikarya</taxon>
        <taxon>Ascomycota</taxon>
        <taxon>Pezizomycotina</taxon>
        <taxon>Sordariomycetes</taxon>
        <taxon>Sordariomycetidae</taxon>
        <taxon>Sordariales</taxon>
        <taxon>Chaetomiaceae</taxon>
        <taxon>Parachaetomium</taxon>
    </lineage>
</organism>
<keyword evidence="3 9" id="KW-0812">Transmembrane</keyword>
<comment type="pathway">
    <text evidence="2">Mycotoxin biosynthesis.</text>
</comment>
<reference evidence="11" key="1">
    <citation type="journal article" date="2023" name="Mol. Phylogenet. Evol.">
        <title>Genome-scale phylogeny and comparative genomics of the fungal order Sordariales.</title>
        <authorList>
            <person name="Hensen N."/>
            <person name="Bonometti L."/>
            <person name="Westerberg I."/>
            <person name="Brannstrom I.O."/>
            <person name="Guillou S."/>
            <person name="Cros-Aarteil S."/>
            <person name="Calhoun S."/>
            <person name="Haridas S."/>
            <person name="Kuo A."/>
            <person name="Mondo S."/>
            <person name="Pangilinan J."/>
            <person name="Riley R."/>
            <person name="LaButti K."/>
            <person name="Andreopoulos B."/>
            <person name="Lipzen A."/>
            <person name="Chen C."/>
            <person name="Yan M."/>
            <person name="Daum C."/>
            <person name="Ng V."/>
            <person name="Clum A."/>
            <person name="Steindorff A."/>
            <person name="Ohm R.A."/>
            <person name="Martin F."/>
            <person name="Silar P."/>
            <person name="Natvig D.O."/>
            <person name="Lalanne C."/>
            <person name="Gautier V."/>
            <person name="Ament-Velasquez S.L."/>
            <person name="Kruys A."/>
            <person name="Hutchinson M.I."/>
            <person name="Powell A.J."/>
            <person name="Barry K."/>
            <person name="Miller A.N."/>
            <person name="Grigoriev I.V."/>
            <person name="Debuchy R."/>
            <person name="Gladieux P."/>
            <person name="Hiltunen Thoren M."/>
            <person name="Johannesson H."/>
        </authorList>
    </citation>
    <scope>NUCLEOTIDE SEQUENCE [LARGE SCALE GENOMIC DNA]</scope>
    <source>
        <strain evidence="11">CBS 284.82</strain>
    </source>
</reference>
<comment type="subcellular location">
    <subcellularLocation>
        <location evidence="1">Membrane</location>
        <topology evidence="1">Single-pass membrane protein</topology>
    </subcellularLocation>
</comment>
<accession>A0AAN6SKY6</accession>